<name>A0A6J4P1S5_9RHOB</name>
<evidence type="ECO:0000256" key="1">
    <source>
        <dbReference type="SAM" id="MobiDB-lite"/>
    </source>
</evidence>
<gene>
    <name evidence="2" type="ORF">AVDCRST_MAG15-1222</name>
</gene>
<proteinExistence type="predicted"/>
<feature type="region of interest" description="Disordered" evidence="1">
    <location>
        <begin position="1"/>
        <end position="39"/>
    </location>
</feature>
<dbReference type="EMBL" id="CADCUU010000161">
    <property type="protein sequence ID" value="CAA9403509.1"/>
    <property type="molecule type" value="Genomic_DNA"/>
</dbReference>
<sequence length="39" mass="4323">GYRRRHDPRNRLGDPFRRARGHGPRRAVPGSSGPAASDL</sequence>
<reference evidence="2" key="1">
    <citation type="submission" date="2020-02" db="EMBL/GenBank/DDBJ databases">
        <authorList>
            <person name="Meier V. D."/>
        </authorList>
    </citation>
    <scope>NUCLEOTIDE SEQUENCE</scope>
    <source>
        <strain evidence="2">AVDCRST_MAG15</strain>
    </source>
</reference>
<dbReference type="AlphaFoldDB" id="A0A6J4P1S5"/>
<feature type="non-terminal residue" evidence="2">
    <location>
        <position position="1"/>
    </location>
</feature>
<accession>A0A6J4P1S5</accession>
<organism evidence="2">
    <name type="scientific">uncultured Rubellimicrobium sp</name>
    <dbReference type="NCBI Taxonomy" id="543078"/>
    <lineage>
        <taxon>Bacteria</taxon>
        <taxon>Pseudomonadati</taxon>
        <taxon>Pseudomonadota</taxon>
        <taxon>Alphaproteobacteria</taxon>
        <taxon>Rhodobacterales</taxon>
        <taxon>Roseobacteraceae</taxon>
        <taxon>Rubellimicrobium</taxon>
        <taxon>environmental samples</taxon>
    </lineage>
</organism>
<evidence type="ECO:0000313" key="2">
    <source>
        <dbReference type="EMBL" id="CAA9403509.1"/>
    </source>
</evidence>
<feature type="non-terminal residue" evidence="2">
    <location>
        <position position="39"/>
    </location>
</feature>
<protein>
    <submittedName>
        <fullName evidence="2">Uncharacterized protein</fullName>
    </submittedName>
</protein>